<dbReference type="EMBL" id="JIDS01000002">
    <property type="protein sequence ID" value="EZK38404.1"/>
    <property type="molecule type" value="Genomic_DNA"/>
</dbReference>
<reference evidence="1 2" key="1">
    <citation type="submission" date="2014-03" db="EMBL/GenBank/DDBJ databases">
        <title>The Genome Sequence of Francisella tularensis subsp. tularensis str. SCHU S4 substr. FSC043.</title>
        <authorList>
            <consortium name="The Broad Institute Genomics Platform"/>
            <consortium name="The Broad Institute Genome Sequencing Center for Infectious Disease"/>
            <person name="Chapman S.B."/>
            <person name="Guina T."/>
            <person name="Gelhaus C."/>
            <person name="Comer J."/>
            <person name="Sellati T."/>
            <person name="Sjostedt A."/>
            <person name="Young S.K."/>
            <person name="Zeng Q."/>
            <person name="Gargeya S."/>
            <person name="Abouelleil A."/>
            <person name="Alvarado L."/>
            <person name="Chapman S.B."/>
            <person name="Gainer-Dewar J."/>
            <person name="Goldberg J."/>
            <person name="Griggs A."/>
            <person name="Gujja S."/>
            <person name="Hansen M."/>
            <person name="Howarth C."/>
            <person name="Imamovic A."/>
            <person name="Larimer J."/>
            <person name="Murphy C."/>
            <person name="Naylor J."/>
            <person name="Pearson M."/>
            <person name="Poon T.W."/>
            <person name="Priest M."/>
            <person name="Roberts A."/>
            <person name="Saif S."/>
            <person name="Shea T."/>
            <person name="Sykes S."/>
            <person name="Wortman J."/>
            <person name="Nusbaum C."/>
            <person name="Birren B."/>
        </authorList>
    </citation>
    <scope>NUCLEOTIDE SEQUENCE [LARGE SCALE GENOMIC DNA]</scope>
    <source>
        <strain evidence="1 2">Schu S4</strain>
    </source>
</reference>
<evidence type="ECO:0000313" key="2">
    <source>
        <dbReference type="Proteomes" id="UP000023806"/>
    </source>
</evidence>
<protein>
    <recommendedName>
        <fullName evidence="3">Lipoprotein</fullName>
    </recommendedName>
</protein>
<sequence>MQSFKNKIILVITFVFLTLSMQVLYACISNEYNKAYSLYRNSDYSDSAKAFIELYKKADLLLRIS</sequence>
<name>A0AAD3ATM4_FRATT</name>
<gene>
    <name evidence="1" type="ORF">P250_03170</name>
</gene>
<dbReference type="PROSITE" id="PS51257">
    <property type="entry name" value="PROKAR_LIPOPROTEIN"/>
    <property type="match status" value="1"/>
</dbReference>
<proteinExistence type="predicted"/>
<dbReference type="RefSeq" id="WP_003019215.1">
    <property type="nucleotide sequence ID" value="NZ_KK211923.1"/>
</dbReference>
<evidence type="ECO:0000313" key="1">
    <source>
        <dbReference type="EMBL" id="EZK38404.1"/>
    </source>
</evidence>
<comment type="caution">
    <text evidence="1">The sequence shown here is derived from an EMBL/GenBank/DDBJ whole genome shotgun (WGS) entry which is preliminary data.</text>
</comment>
<evidence type="ECO:0008006" key="3">
    <source>
        <dbReference type="Google" id="ProtNLM"/>
    </source>
</evidence>
<accession>A0AAD3ATM4</accession>
<organism evidence="1 2">
    <name type="scientific">Francisella tularensis subsp. tularensis str. SCHU S4 substr. FSC237</name>
    <dbReference type="NCBI Taxonomy" id="1341660"/>
    <lineage>
        <taxon>Bacteria</taxon>
        <taxon>Pseudomonadati</taxon>
        <taxon>Pseudomonadota</taxon>
        <taxon>Gammaproteobacteria</taxon>
        <taxon>Thiotrichales</taxon>
        <taxon>Francisellaceae</taxon>
        <taxon>Francisella</taxon>
    </lineage>
</organism>
<dbReference type="AlphaFoldDB" id="A0AAD3ATM4"/>
<dbReference type="Proteomes" id="UP000023806">
    <property type="component" value="Unassembled WGS sequence"/>
</dbReference>